<proteinExistence type="inferred from homology"/>
<dbReference type="PANTHER" id="PTHR43651:SF3">
    <property type="entry name" value="1,4-ALPHA-GLUCAN-BRANCHING ENZYME"/>
    <property type="match status" value="1"/>
</dbReference>
<dbReference type="Pfam" id="PF02922">
    <property type="entry name" value="CBM_48"/>
    <property type="match status" value="1"/>
</dbReference>
<dbReference type="GO" id="GO:0003844">
    <property type="term" value="F:1,4-alpha-glucan branching enzyme activity"/>
    <property type="evidence" value="ECO:0007669"/>
    <property type="project" value="UniProtKB-UniRule"/>
</dbReference>
<evidence type="ECO:0000256" key="2">
    <source>
        <dbReference type="ARBA" id="ARBA00004964"/>
    </source>
</evidence>
<dbReference type="AlphaFoldDB" id="A0A9D5JY52"/>
<evidence type="ECO:0000313" key="12">
    <source>
        <dbReference type="EMBL" id="MBD3326393.1"/>
    </source>
</evidence>
<dbReference type="Pfam" id="PF02806">
    <property type="entry name" value="Alpha-amylase_C"/>
    <property type="match status" value="1"/>
</dbReference>
<feature type="domain" description="Glycosyl hydrolase family 13 catalytic" evidence="11">
    <location>
        <begin position="255"/>
        <end position="615"/>
    </location>
</feature>
<dbReference type="FunFam" id="2.60.40.10:FF:000169">
    <property type="entry name" value="1,4-alpha-glucan branching enzyme GlgB"/>
    <property type="match status" value="1"/>
</dbReference>
<dbReference type="SUPFAM" id="SSF51445">
    <property type="entry name" value="(Trans)glycosidases"/>
    <property type="match status" value="1"/>
</dbReference>
<dbReference type="Pfam" id="PF22019">
    <property type="entry name" value="GlgB_N"/>
    <property type="match status" value="1"/>
</dbReference>
<dbReference type="InterPro" id="IPR006048">
    <property type="entry name" value="A-amylase/branching_C"/>
</dbReference>
<accession>A0A9D5JY52</accession>
<evidence type="ECO:0000256" key="7">
    <source>
        <dbReference type="ARBA" id="ARBA00023056"/>
    </source>
</evidence>
<dbReference type="Gene3D" id="2.60.40.10">
    <property type="entry name" value="Immunoglobulins"/>
    <property type="match status" value="2"/>
</dbReference>
<comment type="pathway">
    <text evidence="2 9">Glycan biosynthesis; glycogen biosynthesis.</text>
</comment>
<dbReference type="Gene3D" id="2.60.40.1180">
    <property type="entry name" value="Golgi alpha-mannosidase II"/>
    <property type="match status" value="1"/>
</dbReference>
<feature type="active site" description="Nucleophile" evidence="9 10">
    <location>
        <position position="414"/>
    </location>
</feature>
<name>A0A9D5JY52_9BACT</name>
<dbReference type="HAMAP" id="MF_00685">
    <property type="entry name" value="GlgB"/>
    <property type="match status" value="1"/>
</dbReference>
<dbReference type="InterPro" id="IPR014756">
    <property type="entry name" value="Ig_E-set"/>
</dbReference>
<dbReference type="GO" id="GO:0043169">
    <property type="term" value="F:cation binding"/>
    <property type="evidence" value="ECO:0007669"/>
    <property type="project" value="InterPro"/>
</dbReference>
<protein>
    <recommendedName>
        <fullName evidence="9">1,4-alpha-glucan branching enzyme GlgB</fullName>
        <ecNumber evidence="9">2.4.1.18</ecNumber>
    </recommendedName>
    <alternativeName>
        <fullName evidence="9">1,4-alpha-D-glucan:1,4-alpha-D-glucan 6-glucosyl-transferase</fullName>
    </alternativeName>
    <alternativeName>
        <fullName evidence="9">Alpha-(1-&gt;4)-glucan branching enzyme</fullName>
    </alternativeName>
    <alternativeName>
        <fullName evidence="9">Glycogen branching enzyme</fullName>
        <shortName evidence="9">BE</shortName>
    </alternativeName>
</protein>
<dbReference type="NCBIfam" id="NF008967">
    <property type="entry name" value="PRK12313.1"/>
    <property type="match status" value="1"/>
</dbReference>
<dbReference type="SUPFAM" id="SSF51011">
    <property type="entry name" value="Glycosyl hydrolase domain"/>
    <property type="match status" value="1"/>
</dbReference>
<dbReference type="SMART" id="SM00642">
    <property type="entry name" value="Aamy"/>
    <property type="match status" value="1"/>
</dbReference>
<dbReference type="InterPro" id="IPR006047">
    <property type="entry name" value="GH13_cat_dom"/>
</dbReference>
<dbReference type="FunFam" id="3.20.20.80:FF:000003">
    <property type="entry name" value="1,4-alpha-glucan branching enzyme GlgB"/>
    <property type="match status" value="1"/>
</dbReference>
<dbReference type="EMBL" id="WJJP01000572">
    <property type="protein sequence ID" value="MBD3326393.1"/>
    <property type="molecule type" value="Genomic_DNA"/>
</dbReference>
<dbReference type="Gene3D" id="3.20.20.80">
    <property type="entry name" value="Glycosidases"/>
    <property type="match status" value="1"/>
</dbReference>
<comment type="catalytic activity">
    <reaction evidence="1 9">
        <text>Transfers a segment of a (1-&gt;4)-alpha-D-glucan chain to a primary hydroxy group in a similar glucan chain.</text>
        <dbReference type="EC" id="2.4.1.18"/>
    </reaction>
</comment>
<reference evidence="12" key="1">
    <citation type="submission" date="2019-11" db="EMBL/GenBank/DDBJ databases">
        <title>Microbial mats filling the niche in hypersaline microbial mats.</title>
        <authorList>
            <person name="Wong H.L."/>
            <person name="Macleod F.I."/>
            <person name="White R.A. III"/>
            <person name="Burns B.P."/>
        </authorList>
    </citation>
    <scope>NUCLEOTIDE SEQUENCE</scope>
    <source>
        <strain evidence="12">Rbin_158</strain>
    </source>
</reference>
<dbReference type="NCBIfam" id="NF003811">
    <property type="entry name" value="PRK05402.1"/>
    <property type="match status" value="1"/>
</dbReference>
<evidence type="ECO:0000256" key="5">
    <source>
        <dbReference type="ARBA" id="ARBA00022676"/>
    </source>
</evidence>
<evidence type="ECO:0000256" key="6">
    <source>
        <dbReference type="ARBA" id="ARBA00022679"/>
    </source>
</evidence>
<gene>
    <name evidence="9 12" type="primary">glgB</name>
    <name evidence="12" type="ORF">GF339_17545</name>
</gene>
<evidence type="ECO:0000256" key="1">
    <source>
        <dbReference type="ARBA" id="ARBA00000826"/>
    </source>
</evidence>
<evidence type="ECO:0000256" key="10">
    <source>
        <dbReference type="PIRSR" id="PIRSR000463-1"/>
    </source>
</evidence>
<dbReference type="InterPro" id="IPR013783">
    <property type="entry name" value="Ig-like_fold"/>
</dbReference>
<dbReference type="InterPro" id="IPR006407">
    <property type="entry name" value="GlgB"/>
</dbReference>
<dbReference type="PIRSF" id="PIRSF000463">
    <property type="entry name" value="GlgB"/>
    <property type="match status" value="1"/>
</dbReference>
<evidence type="ECO:0000256" key="3">
    <source>
        <dbReference type="ARBA" id="ARBA00009000"/>
    </source>
</evidence>
<evidence type="ECO:0000259" key="11">
    <source>
        <dbReference type="SMART" id="SM00642"/>
    </source>
</evidence>
<dbReference type="InterPro" id="IPR044143">
    <property type="entry name" value="GlgB_N_E_set_prok"/>
</dbReference>
<dbReference type="EC" id="2.4.1.18" evidence="9"/>
<dbReference type="FunFam" id="2.60.40.1180:FF:000002">
    <property type="entry name" value="1,4-alpha-glucan branching enzyme GlgB"/>
    <property type="match status" value="1"/>
</dbReference>
<dbReference type="InterPro" id="IPR013780">
    <property type="entry name" value="Glyco_hydro_b"/>
</dbReference>
<dbReference type="GO" id="GO:0005829">
    <property type="term" value="C:cytosol"/>
    <property type="evidence" value="ECO:0007669"/>
    <property type="project" value="TreeGrafter"/>
</dbReference>
<keyword evidence="6 9" id="KW-0808">Transferase</keyword>
<dbReference type="InterPro" id="IPR037439">
    <property type="entry name" value="Branching_enzy"/>
</dbReference>
<evidence type="ECO:0000313" key="13">
    <source>
        <dbReference type="Proteomes" id="UP000649604"/>
    </source>
</evidence>
<dbReference type="PANTHER" id="PTHR43651">
    <property type="entry name" value="1,4-ALPHA-GLUCAN-BRANCHING ENZYME"/>
    <property type="match status" value="1"/>
</dbReference>
<evidence type="ECO:0000256" key="9">
    <source>
        <dbReference type="HAMAP-Rule" id="MF_00685"/>
    </source>
</evidence>
<dbReference type="SUPFAM" id="SSF81296">
    <property type="entry name" value="E set domains"/>
    <property type="match status" value="1"/>
</dbReference>
<evidence type="ECO:0000256" key="4">
    <source>
        <dbReference type="ARBA" id="ARBA00022600"/>
    </source>
</evidence>
<keyword evidence="5 9" id="KW-0328">Glycosyltransferase</keyword>
<dbReference type="InterPro" id="IPR017853">
    <property type="entry name" value="GH"/>
</dbReference>
<organism evidence="12 13">
    <name type="scientific">candidate division KSB3 bacterium</name>
    <dbReference type="NCBI Taxonomy" id="2044937"/>
    <lineage>
        <taxon>Bacteria</taxon>
        <taxon>candidate division KSB3</taxon>
    </lineage>
</organism>
<dbReference type="GO" id="GO:0005978">
    <property type="term" value="P:glycogen biosynthetic process"/>
    <property type="evidence" value="ECO:0007669"/>
    <property type="project" value="UniProtKB-UniRule"/>
</dbReference>
<dbReference type="CDD" id="cd11322">
    <property type="entry name" value="AmyAc_Glg_BE"/>
    <property type="match status" value="1"/>
</dbReference>
<evidence type="ECO:0000256" key="8">
    <source>
        <dbReference type="ARBA" id="ARBA00023277"/>
    </source>
</evidence>
<dbReference type="InterPro" id="IPR004193">
    <property type="entry name" value="Glyco_hydro_13_N"/>
</dbReference>
<feature type="active site" description="Proton donor" evidence="9 10">
    <location>
        <position position="467"/>
    </location>
</feature>
<dbReference type="InterPro" id="IPR054169">
    <property type="entry name" value="GlgB_N"/>
</dbReference>
<comment type="function">
    <text evidence="9">Catalyzes the formation of the alpha-1,6-glucosidic linkages in glycogen by scission of a 1,4-alpha-linked oligosaccharide from growing alpha-1,4-glucan chains and the subsequent attachment of the oligosaccharide to the alpha-1,6 position.</text>
</comment>
<keyword evidence="4 9" id="KW-0321">Glycogen metabolism</keyword>
<dbReference type="NCBIfam" id="TIGR01515">
    <property type="entry name" value="branching_enzym"/>
    <property type="match status" value="1"/>
</dbReference>
<dbReference type="GO" id="GO:0004553">
    <property type="term" value="F:hydrolase activity, hydrolyzing O-glycosyl compounds"/>
    <property type="evidence" value="ECO:0007669"/>
    <property type="project" value="InterPro"/>
</dbReference>
<comment type="subunit">
    <text evidence="9">Monomer.</text>
</comment>
<dbReference type="CDD" id="cd02855">
    <property type="entry name" value="E_set_GBE_prok_N"/>
    <property type="match status" value="1"/>
</dbReference>
<sequence length="735" mass="86351">MKPTVKRQEIEAIANSEHRDPFEILGMHQIKHNGKPAIAVRAYFYDVTQSWVYLPDEDTLYPMEQLPNTGYFEAIFPDRQEMFRYQLETLDQQGTRTRFYDVYAFWPVLSEEDLYLFGEGRHYKIYEKLGCHLMQHNEVDGALFAVWAPNAKRVSVVGDFNQWDGRRHPMRMRGSSGIWELFIPELTEGHLYKFEIKTQIGHLYVKTDPYAFYCQQRPQTASIIKNIDTFTWDDQDWIIRRGHENPLKKPISIYEVHLGSWMRIEEDNNRFLTYQELADKLIPYVKELGFTHLELLPVAEHPLDASWGYQVTGYYAPTSRYGTPEEFMAFVNACHREGIGVIVDWVPAHFPRDSYALPYFDGTFLYEHADPRLGEHKDWGTLIFNYGRNEVRNFLVANALFWFEKYHIDGIRVDAVASMLYLDYSREEGDWIPNRFGGRENLEAIEFIKELNEKIYEYFPGVMTIAEESTSWPGVTHPVYLGGLGFLFKWNMGWMNDMLTYMSKDPIFRRYHHNMITFALLYAFHENFMLVLSHDEVVHGKRSLLDKMPGDVWQKFANLRTLYGFMLGHPGKQLLFMGGEFGQWFEWNSDKGLDWNLMEYDHHRFLQRYVRDLNRVYTSEPALFRHDENWQSFEWIDFYDSDNSVISFLRNSLERQEDTLVFVCNFTPLPHHGYRIGVPFPGYYREIINSDAEIYGGSGVGNGGGCMAEPTPWQGHPYSLNLSLPPLGTLVFKVS</sequence>
<keyword evidence="8 9" id="KW-0119">Carbohydrate metabolism</keyword>
<comment type="caution">
    <text evidence="12">The sequence shown here is derived from an EMBL/GenBank/DDBJ whole genome shotgun (WGS) entry which is preliminary data.</text>
</comment>
<dbReference type="Pfam" id="PF00128">
    <property type="entry name" value="Alpha-amylase"/>
    <property type="match status" value="1"/>
</dbReference>
<keyword evidence="7 9" id="KW-0320">Glycogen biosynthesis</keyword>
<dbReference type="Proteomes" id="UP000649604">
    <property type="component" value="Unassembled WGS sequence"/>
</dbReference>
<comment type="similarity">
    <text evidence="3 9">Belongs to the glycosyl hydrolase 13 family. GlgB subfamily.</text>
</comment>